<dbReference type="PROSITE" id="PS50943">
    <property type="entry name" value="HTH_CROC1"/>
    <property type="match status" value="1"/>
</dbReference>
<keyword evidence="1" id="KW-0238">DNA-binding</keyword>
<reference evidence="3" key="1">
    <citation type="submission" date="2018-08" db="EMBL/GenBank/DDBJ databases">
        <title>A genome reference for cultivated species of the human gut microbiota.</title>
        <authorList>
            <person name="Zou Y."/>
            <person name="Xue W."/>
            <person name="Luo G."/>
        </authorList>
    </citation>
    <scope>NUCLEOTIDE SEQUENCE [LARGE SCALE GENOMIC DNA]</scope>
    <source>
        <strain evidence="3">TF05-5AC</strain>
    </source>
</reference>
<dbReference type="CDD" id="cd00093">
    <property type="entry name" value="HTH_XRE"/>
    <property type="match status" value="1"/>
</dbReference>
<sequence>MTKVEIGLILKELRIASGKTQKEVAEILGRKQQIIGHWETGYSQPDANTLFTLCDIYGTTVDDAFGFNKKTDTLSPDDFILLKKYHSLDEHGKKIIDFTLTEEFNRCETTKDIIDDDNIVPYPEYPTVTKKDIKSFVARNKKKNFTEKDIAELIYTLFPNGDE</sequence>
<dbReference type="SUPFAM" id="SSF47413">
    <property type="entry name" value="lambda repressor-like DNA-binding domains"/>
    <property type="match status" value="1"/>
</dbReference>
<proteinExistence type="predicted"/>
<evidence type="ECO:0000256" key="1">
    <source>
        <dbReference type="ARBA" id="ARBA00023125"/>
    </source>
</evidence>
<dbReference type="SMART" id="SM00530">
    <property type="entry name" value="HTH_XRE"/>
    <property type="match status" value="1"/>
</dbReference>
<evidence type="ECO:0000259" key="2">
    <source>
        <dbReference type="PROSITE" id="PS50943"/>
    </source>
</evidence>
<protein>
    <submittedName>
        <fullName evidence="3">XRE family transcriptional regulator</fullName>
    </submittedName>
</protein>
<keyword evidence="4" id="KW-1185">Reference proteome</keyword>
<organism evidence="3 4">
    <name type="scientific">Eisenbergiella massiliensis</name>
    <dbReference type="NCBI Taxonomy" id="1720294"/>
    <lineage>
        <taxon>Bacteria</taxon>
        <taxon>Bacillati</taxon>
        <taxon>Bacillota</taxon>
        <taxon>Clostridia</taxon>
        <taxon>Lachnospirales</taxon>
        <taxon>Lachnospiraceae</taxon>
        <taxon>Eisenbergiella</taxon>
    </lineage>
</organism>
<comment type="caution">
    <text evidence="3">The sequence shown here is derived from an EMBL/GenBank/DDBJ whole genome shotgun (WGS) entry which is preliminary data.</text>
</comment>
<gene>
    <name evidence="3" type="ORF">DXC51_27060</name>
</gene>
<dbReference type="InterPro" id="IPR010982">
    <property type="entry name" value="Lambda_DNA-bd_dom_sf"/>
</dbReference>
<dbReference type="PANTHER" id="PTHR46558">
    <property type="entry name" value="TRACRIPTIONAL REGULATORY PROTEIN-RELATED-RELATED"/>
    <property type="match status" value="1"/>
</dbReference>
<feature type="domain" description="HTH cro/C1-type" evidence="2">
    <location>
        <begin position="10"/>
        <end position="64"/>
    </location>
</feature>
<dbReference type="Proteomes" id="UP000260812">
    <property type="component" value="Unassembled WGS sequence"/>
</dbReference>
<dbReference type="AlphaFoldDB" id="A0A3E3HVP3"/>
<name>A0A3E3HVP3_9FIRM</name>
<dbReference type="Gene3D" id="1.10.260.40">
    <property type="entry name" value="lambda repressor-like DNA-binding domains"/>
    <property type="match status" value="1"/>
</dbReference>
<evidence type="ECO:0000313" key="3">
    <source>
        <dbReference type="EMBL" id="RGE55908.1"/>
    </source>
</evidence>
<dbReference type="PANTHER" id="PTHR46558:SF13">
    <property type="entry name" value="HTH-TYPE TRANSCRIPTIONAL REGULATOR IMMR"/>
    <property type="match status" value="1"/>
</dbReference>
<evidence type="ECO:0000313" key="4">
    <source>
        <dbReference type="Proteomes" id="UP000260812"/>
    </source>
</evidence>
<dbReference type="RefSeq" id="WP_117545802.1">
    <property type="nucleotide sequence ID" value="NZ_QVLV01000034.1"/>
</dbReference>
<dbReference type="GO" id="GO:0003677">
    <property type="term" value="F:DNA binding"/>
    <property type="evidence" value="ECO:0007669"/>
    <property type="project" value="UniProtKB-KW"/>
</dbReference>
<dbReference type="Pfam" id="PF01381">
    <property type="entry name" value="HTH_3"/>
    <property type="match status" value="1"/>
</dbReference>
<dbReference type="EMBL" id="QVLV01000034">
    <property type="protein sequence ID" value="RGE55908.1"/>
    <property type="molecule type" value="Genomic_DNA"/>
</dbReference>
<dbReference type="InterPro" id="IPR001387">
    <property type="entry name" value="Cro/C1-type_HTH"/>
</dbReference>
<accession>A0A3E3HVP3</accession>
<dbReference type="GeneID" id="97990411"/>